<comment type="similarity">
    <text evidence="1">Belongs to the NmrA-type oxidoreductase family.</text>
</comment>
<evidence type="ECO:0000256" key="2">
    <source>
        <dbReference type="ARBA" id="ARBA00022857"/>
    </source>
</evidence>
<keyword evidence="5" id="KW-1185">Reference proteome</keyword>
<protein>
    <recommendedName>
        <fullName evidence="3">NmrA-like domain-containing protein</fullName>
    </recommendedName>
</protein>
<dbReference type="Pfam" id="PF05368">
    <property type="entry name" value="NmrA"/>
    <property type="match status" value="1"/>
</dbReference>
<comment type="caution">
    <text evidence="4">The sequence shown here is derived from an EMBL/GenBank/DDBJ whole genome shotgun (WGS) entry which is preliminary data.</text>
</comment>
<name>A0AAN9ULC2_9PEZI</name>
<sequence length="302" mass="31909">MSPPQKIFVTGATGTQGGGVARHALRAGHSVYAFVRTPSSSTSQALAAAGATLVPGSFEDDAASLARVMRGMDALYLQPPGSGPRDVGYATRALAAARAASVPVVVCSTAARTGDHAAFPGWGPDYPMREYWLAKHAIEEAVRGAGLARWTLLRPAHFLQNLAPPVAPFVYSGFAETGVLKTAVRPGARLGWVDATDAGVVVAAVLEDPERYAGRAIELASESLTMEELAAQITEVTGRKVTVEPYSEEELEEMARKGSGVLGSQRWASEVKTDLGVETAAKEFRLTPVRDFLARTPLFTDA</sequence>
<accession>A0AAN9ULC2</accession>
<keyword evidence="2" id="KW-0521">NADP</keyword>
<reference evidence="4 5" key="1">
    <citation type="submission" date="2024-02" db="EMBL/GenBank/DDBJ databases">
        <title>De novo assembly and annotation of 12 fungi associated with fruit tree decline syndrome in Ontario, Canada.</title>
        <authorList>
            <person name="Sulman M."/>
            <person name="Ellouze W."/>
            <person name="Ilyukhin E."/>
        </authorList>
    </citation>
    <scope>NUCLEOTIDE SEQUENCE [LARGE SCALE GENOMIC DNA]</scope>
    <source>
        <strain evidence="4 5">M11/M66-122</strain>
    </source>
</reference>
<proteinExistence type="inferred from homology"/>
<dbReference type="AlphaFoldDB" id="A0AAN9ULC2"/>
<dbReference type="InterPro" id="IPR036291">
    <property type="entry name" value="NAD(P)-bd_dom_sf"/>
</dbReference>
<feature type="domain" description="NmrA-like" evidence="3">
    <location>
        <begin position="5"/>
        <end position="254"/>
    </location>
</feature>
<evidence type="ECO:0000313" key="5">
    <source>
        <dbReference type="Proteomes" id="UP001320420"/>
    </source>
</evidence>
<dbReference type="PANTHER" id="PTHR42748:SF7">
    <property type="entry name" value="NMRA LIKE REDOX SENSOR 1-RELATED"/>
    <property type="match status" value="1"/>
</dbReference>
<dbReference type="InterPro" id="IPR008030">
    <property type="entry name" value="NmrA-like"/>
</dbReference>
<dbReference type="Proteomes" id="UP001320420">
    <property type="component" value="Unassembled WGS sequence"/>
</dbReference>
<dbReference type="PANTHER" id="PTHR42748">
    <property type="entry name" value="NITROGEN METABOLITE REPRESSION PROTEIN NMRA FAMILY MEMBER"/>
    <property type="match status" value="1"/>
</dbReference>
<dbReference type="SUPFAM" id="SSF51735">
    <property type="entry name" value="NAD(P)-binding Rossmann-fold domains"/>
    <property type="match status" value="1"/>
</dbReference>
<dbReference type="EMBL" id="JAKJXP020000078">
    <property type="protein sequence ID" value="KAK7749116.1"/>
    <property type="molecule type" value="Genomic_DNA"/>
</dbReference>
<evidence type="ECO:0000256" key="1">
    <source>
        <dbReference type="ARBA" id="ARBA00006328"/>
    </source>
</evidence>
<gene>
    <name evidence="4" type="ORF">SLS62_008403</name>
</gene>
<dbReference type="Gene3D" id="3.40.50.720">
    <property type="entry name" value="NAD(P)-binding Rossmann-like Domain"/>
    <property type="match status" value="1"/>
</dbReference>
<evidence type="ECO:0000259" key="3">
    <source>
        <dbReference type="Pfam" id="PF05368"/>
    </source>
</evidence>
<evidence type="ECO:0000313" key="4">
    <source>
        <dbReference type="EMBL" id="KAK7749116.1"/>
    </source>
</evidence>
<organism evidence="4 5">
    <name type="scientific">Diatrype stigma</name>
    <dbReference type="NCBI Taxonomy" id="117547"/>
    <lineage>
        <taxon>Eukaryota</taxon>
        <taxon>Fungi</taxon>
        <taxon>Dikarya</taxon>
        <taxon>Ascomycota</taxon>
        <taxon>Pezizomycotina</taxon>
        <taxon>Sordariomycetes</taxon>
        <taxon>Xylariomycetidae</taxon>
        <taxon>Xylariales</taxon>
        <taxon>Diatrypaceae</taxon>
        <taxon>Diatrype</taxon>
    </lineage>
</organism>
<dbReference type="InterPro" id="IPR051164">
    <property type="entry name" value="NmrA-like_oxidored"/>
</dbReference>